<keyword evidence="2" id="KW-1185">Reference proteome</keyword>
<dbReference type="Proteomes" id="UP000007347">
    <property type="component" value="Chromosome"/>
</dbReference>
<accession>K0NLN0</accession>
<gene>
    <name evidence="1" type="ordered locus">TOL2_C43100</name>
</gene>
<dbReference type="HOGENOM" id="CLU_600689_0_0_7"/>
<reference evidence="1 2" key="1">
    <citation type="journal article" date="2013" name="Environ. Microbiol.">
        <title>Complete genome, catabolic sub-proteomes and key-metabolites of Desulfobacula toluolica Tol2, a marine, aromatic compound-degrading, sulfate-reducing bacterium.</title>
        <authorList>
            <person name="Wohlbrand L."/>
            <person name="Jacob J.H."/>
            <person name="Kube M."/>
            <person name="Mussmann M."/>
            <person name="Jarling R."/>
            <person name="Beck A."/>
            <person name="Amann R."/>
            <person name="Wilkes H."/>
            <person name="Reinhardt R."/>
            <person name="Rabus R."/>
        </authorList>
    </citation>
    <scope>NUCLEOTIDE SEQUENCE [LARGE SCALE GENOMIC DNA]</scope>
    <source>
        <strain evidence="2">DSM 7467 / Tol2</strain>
    </source>
</reference>
<proteinExistence type="predicted"/>
<dbReference type="STRING" id="651182.TOL2_C43100"/>
<dbReference type="Pfam" id="PF06980">
    <property type="entry name" value="DUF1302"/>
    <property type="match status" value="1"/>
</dbReference>
<organism evidence="1 2">
    <name type="scientific">Desulfobacula toluolica (strain DSM 7467 / Tol2)</name>
    <dbReference type="NCBI Taxonomy" id="651182"/>
    <lineage>
        <taxon>Bacteria</taxon>
        <taxon>Pseudomonadati</taxon>
        <taxon>Thermodesulfobacteriota</taxon>
        <taxon>Desulfobacteria</taxon>
        <taxon>Desulfobacterales</taxon>
        <taxon>Desulfobacteraceae</taxon>
        <taxon>Desulfobacula</taxon>
    </lineage>
</organism>
<evidence type="ECO:0000313" key="2">
    <source>
        <dbReference type="Proteomes" id="UP000007347"/>
    </source>
</evidence>
<dbReference type="RefSeq" id="WP_014959646.1">
    <property type="nucleotide sequence ID" value="NC_018645.1"/>
</dbReference>
<dbReference type="InterPro" id="IPR010727">
    <property type="entry name" value="DUF1302"/>
</dbReference>
<sequence>MKLARDKIFPPVPCLFLFVCLICFFIAGLIADFIPGLAGRAYAQSQFDTDDEQIIFQEEDLPDMEDKTHLTPDDPLHPEPTWTDHFFEESTVTLGYRFSHGVEAGPKIIDNNVFVRLEYDTLFRDYLFLKFDGKCSVHPKTDHRADAEERDVLVDAWVRQAFVQAGYDNFSLKIGHQINVWGKADTVAITDVVSARDLSEFIFIRLEDARLGQFMISGNFYSRYFNTFLFYSPLPETDREPATNSRYDRAPESQDTIVVLEKSPQFGDSEFGVKIDKIISKTDVSLMAGRFFSNSARYAYQGYDLDAKPVATKTYPAYTMAGAALSHAWQQFLFKMELAYKFGFALQGNDADGLFRVEKKDVIDAAIGVEYNANDRYQMSVELSNRHIRSGGSGLTQDCDEKDSAFYYMFQKDFLNQTLDFEYNFYCHVQKKDRFHRFQLTYDLTDSLEIIADYTVFNARDKDSLMWQYQKEDRISLEIKSFF</sequence>
<name>K0NLN0_DESTT</name>
<dbReference type="KEGG" id="dto:TOL2_C43100"/>
<dbReference type="PATRIC" id="fig|651182.5.peg.5071"/>
<dbReference type="OrthoDB" id="9801336at2"/>
<dbReference type="AlphaFoldDB" id="K0NLN0"/>
<dbReference type="EMBL" id="FO203503">
    <property type="protein sequence ID" value="CCK82466.1"/>
    <property type="molecule type" value="Genomic_DNA"/>
</dbReference>
<evidence type="ECO:0000313" key="1">
    <source>
        <dbReference type="EMBL" id="CCK82466.1"/>
    </source>
</evidence>
<protein>
    <submittedName>
        <fullName evidence="1">Uncharacterized protein</fullName>
    </submittedName>
</protein>